<keyword evidence="2" id="KW-0732">Signal</keyword>
<dbReference type="Proteomes" id="UP001321542">
    <property type="component" value="Chromosome"/>
</dbReference>
<reference evidence="3 4" key="2">
    <citation type="journal article" date="2023" name="ChemBioChem">
        <title>Acyltransferase Domain Exchange between Two Independent Type I Polyketide Synthases in the Same Producer Strain of Macrolide Antibiotics.</title>
        <authorList>
            <person name="Kudo F."/>
            <person name="Kishikawa K."/>
            <person name="Tsuboi K."/>
            <person name="Kido T."/>
            <person name="Usui T."/>
            <person name="Hashimoto J."/>
            <person name="Shin-Ya K."/>
            <person name="Miyanaga A."/>
            <person name="Eguchi T."/>
        </authorList>
    </citation>
    <scope>NUCLEOTIDE SEQUENCE [LARGE SCALE GENOMIC DNA]</scope>
    <source>
        <strain evidence="3 4">A-8890</strain>
    </source>
</reference>
<feature type="signal peptide" evidence="2">
    <location>
        <begin position="1"/>
        <end position="23"/>
    </location>
</feature>
<feature type="compositionally biased region" description="Pro residues" evidence="1">
    <location>
        <begin position="94"/>
        <end position="115"/>
    </location>
</feature>
<protein>
    <submittedName>
        <fullName evidence="3">Uncharacterized protein</fullName>
    </submittedName>
</protein>
<evidence type="ECO:0000256" key="2">
    <source>
        <dbReference type="SAM" id="SignalP"/>
    </source>
</evidence>
<evidence type="ECO:0000313" key="4">
    <source>
        <dbReference type="Proteomes" id="UP001321542"/>
    </source>
</evidence>
<keyword evidence="4" id="KW-1185">Reference proteome</keyword>
<evidence type="ECO:0000256" key="1">
    <source>
        <dbReference type="SAM" id="MobiDB-lite"/>
    </source>
</evidence>
<reference evidence="3 4" key="1">
    <citation type="journal article" date="2010" name="ChemBioChem">
        <title>Cloning and characterization of the biosynthetic gene cluster of 16-membered macrolide antibiotic FD-891: involvement of a dual functional cytochrome P450 monooxygenase catalyzing epoxidation and hydroxylation.</title>
        <authorList>
            <person name="Kudo F."/>
            <person name="Motegi A."/>
            <person name="Mizoue K."/>
            <person name="Eguchi T."/>
        </authorList>
    </citation>
    <scope>NUCLEOTIDE SEQUENCE [LARGE SCALE GENOMIC DNA]</scope>
    <source>
        <strain evidence="3 4">A-8890</strain>
    </source>
</reference>
<name>A0ABN5VD24_9ACTN</name>
<feature type="region of interest" description="Disordered" evidence="1">
    <location>
        <begin position="88"/>
        <end position="155"/>
    </location>
</feature>
<accession>A0ABN5VD24</accession>
<proteinExistence type="predicted"/>
<sequence length="198" mass="21627">MWHMAITAAAPAPVLNTLLTVLASGDAWETALGTPAIDKTATEATRPLTDAGWTHTMDGRWLRWQSNQEDVGVQFDAFAAQTPHTHLDSWTIWPAPPSTTPPGPSTPPPTPPPVSSPTSLKNSRTEAAPARPTPIKQPGAKARSTPHPRPRPFASRRAVDADCWVSPHVEIATQTPRKALPTWILWEQLTWGRPNRRS</sequence>
<evidence type="ECO:0000313" key="3">
    <source>
        <dbReference type="EMBL" id="BBC30843.1"/>
    </source>
</evidence>
<organism evidence="3 4">
    <name type="scientific">Streptomyces graminofaciens</name>
    <dbReference type="NCBI Taxonomy" id="68212"/>
    <lineage>
        <taxon>Bacteria</taxon>
        <taxon>Bacillati</taxon>
        <taxon>Actinomycetota</taxon>
        <taxon>Actinomycetes</taxon>
        <taxon>Kitasatosporales</taxon>
        <taxon>Streptomycetaceae</taxon>
        <taxon>Streptomyces</taxon>
    </lineage>
</organism>
<feature type="chain" id="PRO_5045670870" evidence="2">
    <location>
        <begin position="24"/>
        <end position="198"/>
    </location>
</feature>
<gene>
    <name evidence="3" type="ORF">SGFS_021370</name>
</gene>
<dbReference type="EMBL" id="AP018448">
    <property type="protein sequence ID" value="BBC30843.1"/>
    <property type="molecule type" value="Genomic_DNA"/>
</dbReference>